<dbReference type="AlphaFoldDB" id="A0A942TLU0"/>
<dbReference type="GO" id="GO:0016780">
    <property type="term" value="F:phosphotransferase activity, for other substituted phosphate groups"/>
    <property type="evidence" value="ECO:0007669"/>
    <property type="project" value="UniProtKB-UniRule"/>
</dbReference>
<keyword evidence="13" id="KW-1185">Reference proteome</keyword>
<gene>
    <name evidence="9" type="primary">tagU</name>
    <name evidence="12" type="ORF">KHA93_01590</name>
</gene>
<dbReference type="GO" id="GO:0005886">
    <property type="term" value="C:plasma membrane"/>
    <property type="evidence" value="ECO:0007669"/>
    <property type="project" value="UniProtKB-SubCell"/>
</dbReference>
<evidence type="ECO:0000256" key="8">
    <source>
        <dbReference type="ARBA" id="ARBA00023316"/>
    </source>
</evidence>
<keyword evidence="8 9" id="KW-0961">Cell wall biogenesis/degradation</keyword>
<dbReference type="Gene3D" id="3.30.420.590">
    <property type="match status" value="1"/>
</dbReference>
<dbReference type="Gene3D" id="3.40.630.190">
    <property type="entry name" value="LCP protein"/>
    <property type="match status" value="1"/>
</dbReference>
<feature type="topological domain" description="Cytoplasmic" evidence="9">
    <location>
        <begin position="1"/>
        <end position="11"/>
    </location>
</feature>
<dbReference type="PANTHER" id="PTHR33392">
    <property type="entry name" value="POLYISOPRENYL-TEICHOIC ACID--PEPTIDOGLYCAN TEICHOIC ACID TRANSFERASE TAGU"/>
    <property type="match status" value="1"/>
</dbReference>
<comment type="function">
    <text evidence="9">May catalyze the final step in cell wall teichoic acid biosynthesis, the transfer of the anionic cell wall polymers (APs) from their lipid-linked precursor to the cell wall peptidoglycan (PG).</text>
</comment>
<organism evidence="12 13">
    <name type="scientific">Lederbergia citrisecunda</name>
    <dbReference type="NCBI Taxonomy" id="2833583"/>
    <lineage>
        <taxon>Bacteria</taxon>
        <taxon>Bacillati</taxon>
        <taxon>Bacillota</taxon>
        <taxon>Bacilli</taxon>
        <taxon>Bacillales</taxon>
        <taxon>Bacillaceae</taxon>
        <taxon>Lederbergia</taxon>
    </lineage>
</organism>
<evidence type="ECO:0000313" key="12">
    <source>
        <dbReference type="EMBL" id="MBS4198352.1"/>
    </source>
</evidence>
<dbReference type="Pfam" id="PF03816">
    <property type="entry name" value="LytR_cpsA_psr"/>
    <property type="match status" value="1"/>
</dbReference>
<dbReference type="InterPro" id="IPR004474">
    <property type="entry name" value="LytR_CpsA_psr"/>
</dbReference>
<proteinExistence type="inferred from homology"/>
<evidence type="ECO:0000256" key="1">
    <source>
        <dbReference type="ARBA" id="ARBA00006068"/>
    </source>
</evidence>
<evidence type="ECO:0000256" key="7">
    <source>
        <dbReference type="ARBA" id="ARBA00023136"/>
    </source>
</evidence>
<dbReference type="EC" id="2.7.8.-" evidence="9"/>
<feature type="domain" description="Cell envelope-related transcriptional attenuator" evidence="11">
    <location>
        <begin position="85"/>
        <end position="228"/>
    </location>
</feature>
<dbReference type="GO" id="GO:0070726">
    <property type="term" value="P:cell wall assembly"/>
    <property type="evidence" value="ECO:0007669"/>
    <property type="project" value="UniProtKB-UniRule"/>
</dbReference>
<evidence type="ECO:0000259" key="11">
    <source>
        <dbReference type="Pfam" id="PF03816"/>
    </source>
</evidence>
<sequence length="309" mass="35216">MERQVHKKNKKGFKILLVTLLVLISGIVTYGYSIYKNVNKAANTVHSPIDRTPTVKRESDLSLLKRDPFSVLVLGIDEEAGDKGRSDSMIMITVNPEKKSMEMLSIPRDTRTEIVGKGFDDKINHAYAFGGVKMSMNTVEKFLDIPIDYYVKLNMQGFKDIVEAIGGVTVNNDLDFSVGKNHFPVGQISLNGKEALDFVRMRKQDPRGDFGRQMRQRLVIQDVMNKAANISTLWKYTGILEALTNNVETNISFDEMKDMQKYYGDVPQNVEQIQMEGTGEIIDNIWYFIVSEEEQSKIQTQLKEHMKIM</sequence>
<dbReference type="EMBL" id="JAGYPJ010000001">
    <property type="protein sequence ID" value="MBS4198352.1"/>
    <property type="molecule type" value="Genomic_DNA"/>
</dbReference>
<evidence type="ECO:0000256" key="6">
    <source>
        <dbReference type="ARBA" id="ARBA00022989"/>
    </source>
</evidence>
<accession>A0A942TLU0</accession>
<keyword evidence="7 9" id="KW-0472">Membrane</keyword>
<dbReference type="HAMAP" id="MF_01140">
    <property type="entry name" value="TagU_transferase"/>
    <property type="match status" value="1"/>
</dbReference>
<comment type="similarity">
    <text evidence="1 9">Belongs to the LytR/CpsA/Psr (LCP) family.</text>
</comment>
<evidence type="ECO:0000313" key="13">
    <source>
        <dbReference type="Proteomes" id="UP000682713"/>
    </source>
</evidence>
<keyword evidence="6 9" id="KW-1133">Transmembrane helix</keyword>
<keyword evidence="2 9" id="KW-1003">Cell membrane</keyword>
<dbReference type="NCBIfam" id="TIGR00350">
    <property type="entry name" value="lytR_cpsA_psr"/>
    <property type="match status" value="1"/>
</dbReference>
<evidence type="ECO:0000256" key="2">
    <source>
        <dbReference type="ARBA" id="ARBA00022475"/>
    </source>
</evidence>
<comment type="caution">
    <text evidence="12">The sequence shown here is derived from an EMBL/GenBank/DDBJ whole genome shotgun (WGS) entry which is preliminary data.</text>
</comment>
<evidence type="ECO:0000256" key="4">
    <source>
        <dbReference type="ARBA" id="ARBA00022692"/>
    </source>
</evidence>
<name>A0A942TLU0_9BACI</name>
<protein>
    <recommendedName>
        <fullName evidence="9">Polyisoprenyl-teichoic acid--peptidoglycan teichoic acid transferase TagU</fullName>
        <ecNumber evidence="9">2.7.8.-</ecNumber>
    </recommendedName>
</protein>
<evidence type="ECO:0000256" key="10">
    <source>
        <dbReference type="SAM" id="Phobius"/>
    </source>
</evidence>
<evidence type="ECO:0000256" key="9">
    <source>
        <dbReference type="HAMAP-Rule" id="MF_01140"/>
    </source>
</evidence>
<dbReference type="InterPro" id="IPR050922">
    <property type="entry name" value="LytR/CpsA/Psr_CW_biosynth"/>
</dbReference>
<keyword evidence="5 9" id="KW-0735">Signal-anchor</keyword>
<feature type="transmembrane region" description="Helical" evidence="10">
    <location>
        <begin position="12"/>
        <end position="35"/>
    </location>
</feature>
<dbReference type="Proteomes" id="UP000682713">
    <property type="component" value="Unassembled WGS sequence"/>
</dbReference>
<comment type="pathway">
    <text evidence="9">Cell wall biogenesis.</text>
</comment>
<dbReference type="InterPro" id="IPR023734">
    <property type="entry name" value="TagU"/>
</dbReference>
<reference evidence="12 13" key="1">
    <citation type="submission" date="2021-05" db="EMBL/GenBank/DDBJ databases">
        <title>Novel Bacillus species.</title>
        <authorList>
            <person name="Liu G."/>
        </authorList>
    </citation>
    <scope>NUCLEOTIDE SEQUENCE [LARGE SCALE GENOMIC DNA]</scope>
    <source>
        <strain evidence="12 13">FJAT-49732</strain>
    </source>
</reference>
<evidence type="ECO:0000256" key="3">
    <source>
        <dbReference type="ARBA" id="ARBA00022679"/>
    </source>
</evidence>
<keyword evidence="4 9" id="KW-0812">Transmembrane</keyword>
<evidence type="ECO:0000256" key="5">
    <source>
        <dbReference type="ARBA" id="ARBA00022968"/>
    </source>
</evidence>
<dbReference type="RefSeq" id="WP_213109120.1">
    <property type="nucleotide sequence ID" value="NZ_JAGYPJ010000001.1"/>
</dbReference>
<feature type="topological domain" description="Extracellular" evidence="9">
    <location>
        <begin position="33"/>
        <end position="309"/>
    </location>
</feature>
<keyword evidence="3 9" id="KW-0808">Transferase</keyword>
<dbReference type="PANTHER" id="PTHR33392:SF6">
    <property type="entry name" value="POLYISOPRENYL-TEICHOIC ACID--PEPTIDOGLYCAN TEICHOIC ACID TRANSFERASE TAGU"/>
    <property type="match status" value="1"/>
</dbReference>
<comment type="subcellular location">
    <subcellularLocation>
        <location evidence="9">Cell membrane</location>
        <topology evidence="9">Single-pass type II membrane protein</topology>
    </subcellularLocation>
</comment>